<dbReference type="RefSeq" id="WP_068988973.1">
    <property type="nucleotide sequence ID" value="NZ_CP012418.1"/>
</dbReference>
<proteinExistence type="inferred from homology"/>
<name>A0A1B3B8L1_9GAMM</name>
<dbReference type="OrthoDB" id="5730196at2"/>
<protein>
    <submittedName>
        <fullName evidence="4">Efflux transporter, RND family, MFP subunit</fullName>
    </submittedName>
</protein>
<feature type="domain" description="Multidrug resistance protein MdtA-like barrel-sandwich hybrid" evidence="3">
    <location>
        <begin position="75"/>
        <end position="214"/>
    </location>
</feature>
<dbReference type="PATRIC" id="fig|1144748.3.peg.415"/>
<keyword evidence="5" id="KW-1185">Reference proteome</keyword>
<dbReference type="KEGG" id="ksd:KS2013_409"/>
<dbReference type="Gene3D" id="2.40.50.100">
    <property type="match status" value="1"/>
</dbReference>
<dbReference type="Gene3D" id="2.40.420.20">
    <property type="match status" value="1"/>
</dbReference>
<evidence type="ECO:0000256" key="1">
    <source>
        <dbReference type="ARBA" id="ARBA00009477"/>
    </source>
</evidence>
<dbReference type="NCBIfam" id="TIGR01730">
    <property type="entry name" value="RND_mfp"/>
    <property type="match status" value="1"/>
</dbReference>
<evidence type="ECO:0000313" key="4">
    <source>
        <dbReference type="EMBL" id="AOE49133.1"/>
    </source>
</evidence>
<comment type="similarity">
    <text evidence="1">Belongs to the membrane fusion protein (MFP) (TC 8.A.1) family.</text>
</comment>
<evidence type="ECO:0000259" key="3">
    <source>
        <dbReference type="Pfam" id="PF25917"/>
    </source>
</evidence>
<dbReference type="GO" id="GO:1990281">
    <property type="term" value="C:efflux pump complex"/>
    <property type="evidence" value="ECO:0007669"/>
    <property type="project" value="TreeGrafter"/>
</dbReference>
<dbReference type="Pfam" id="PF25917">
    <property type="entry name" value="BSH_RND"/>
    <property type="match status" value="1"/>
</dbReference>
<dbReference type="Gene3D" id="2.40.30.170">
    <property type="match status" value="1"/>
</dbReference>
<organism evidence="4 5">
    <name type="scientific">Kangiella sediminilitoris</name>
    <dbReference type="NCBI Taxonomy" id="1144748"/>
    <lineage>
        <taxon>Bacteria</taxon>
        <taxon>Pseudomonadati</taxon>
        <taxon>Pseudomonadota</taxon>
        <taxon>Gammaproteobacteria</taxon>
        <taxon>Kangiellales</taxon>
        <taxon>Kangiellaceae</taxon>
        <taxon>Kangiella</taxon>
    </lineage>
</organism>
<dbReference type="GO" id="GO:0015562">
    <property type="term" value="F:efflux transmembrane transporter activity"/>
    <property type="evidence" value="ECO:0007669"/>
    <property type="project" value="TreeGrafter"/>
</dbReference>
<keyword evidence="2" id="KW-0472">Membrane</keyword>
<dbReference type="InterPro" id="IPR006143">
    <property type="entry name" value="RND_pump_MFP"/>
</dbReference>
<evidence type="ECO:0000313" key="5">
    <source>
        <dbReference type="Proteomes" id="UP000094147"/>
    </source>
</evidence>
<dbReference type="InterPro" id="IPR058625">
    <property type="entry name" value="MdtA-like_BSH"/>
</dbReference>
<dbReference type="STRING" id="1144748.KS2013_409"/>
<accession>A0A1B3B8L1</accession>
<keyword evidence="2" id="KW-0812">Transmembrane</keyword>
<dbReference type="PANTHER" id="PTHR30469">
    <property type="entry name" value="MULTIDRUG RESISTANCE PROTEIN MDTA"/>
    <property type="match status" value="1"/>
</dbReference>
<keyword evidence="2" id="KW-1133">Transmembrane helix</keyword>
<dbReference type="EMBL" id="CP012418">
    <property type="protein sequence ID" value="AOE49133.1"/>
    <property type="molecule type" value="Genomic_DNA"/>
</dbReference>
<feature type="transmembrane region" description="Helical" evidence="2">
    <location>
        <begin position="7"/>
        <end position="30"/>
    </location>
</feature>
<dbReference type="AlphaFoldDB" id="A0A1B3B8L1"/>
<gene>
    <name evidence="4" type="ORF">KS2013_409</name>
</gene>
<evidence type="ECO:0000256" key="2">
    <source>
        <dbReference type="SAM" id="Phobius"/>
    </source>
</evidence>
<sequence>MSSKKKNLWLSMILPLAILIVVIVTINIMLSNKPKAFNRKPPERVETVDVDAIKYTDYQVFIDSYGNIEASTSSELVAQVSGQVVSVAENFETGLPIEKGQELLKIDDRDFQIEVRIARAEVANARLTLNEERAMAEQALKDWKKINPDKKANALVLREPQLASAQAKLDAAIARLEKAKLELERTTVIAPYDGYIVRRMVSQGESVNTNTPVARIFASNSLEVRLPVPSNKVQFLKEPDGKAQVKLQADFAGSNKTWIVPVDRSDSVIDEQTRQWYITAKLPADFLEKNPRVKVGQFVSAEIEGRLLKDIVLVPSRVLTADDKVFIYKDDAVYRRDIKILWQDDKNTIVAPLASDPGLDQGQLLVTSKLTFVADGAKAKLKEPVAESKEIATDKPFVSSAAVVE</sequence>
<dbReference type="Proteomes" id="UP000094147">
    <property type="component" value="Chromosome"/>
</dbReference>
<dbReference type="Gene3D" id="1.10.287.470">
    <property type="entry name" value="Helix hairpin bin"/>
    <property type="match status" value="1"/>
</dbReference>
<reference evidence="5" key="1">
    <citation type="submission" date="2015-08" db="EMBL/GenBank/DDBJ databases">
        <authorList>
            <person name="Kim K.M."/>
        </authorList>
    </citation>
    <scope>NUCLEOTIDE SEQUENCE [LARGE SCALE GENOMIC DNA]</scope>
    <source>
        <strain evidence="5">KCTC 23892</strain>
    </source>
</reference>
<dbReference type="SUPFAM" id="SSF111369">
    <property type="entry name" value="HlyD-like secretion proteins"/>
    <property type="match status" value="1"/>
</dbReference>